<reference evidence="4" key="1">
    <citation type="submission" date="2016-06" db="EMBL/GenBank/DDBJ databases">
        <authorList>
            <person name="Varghese N."/>
            <person name="Submissions Spin"/>
        </authorList>
    </citation>
    <scope>NUCLEOTIDE SEQUENCE [LARGE SCALE GENOMIC DNA]</scope>
    <source>
        <strain evidence="4">DSM 43909</strain>
    </source>
</reference>
<dbReference type="RefSeq" id="WP_089005397.1">
    <property type="nucleotide sequence ID" value="NZ_LT607411.1"/>
</dbReference>
<accession>A0A1C4VAL4</accession>
<organism evidence="3 4">
    <name type="scientific">Micromonospora viridifaciens</name>
    <dbReference type="NCBI Taxonomy" id="1881"/>
    <lineage>
        <taxon>Bacteria</taxon>
        <taxon>Bacillati</taxon>
        <taxon>Actinomycetota</taxon>
        <taxon>Actinomycetes</taxon>
        <taxon>Micromonosporales</taxon>
        <taxon>Micromonosporaceae</taxon>
        <taxon>Micromonospora</taxon>
    </lineage>
</organism>
<dbReference type="AlphaFoldDB" id="A0A1C4VAL4"/>
<dbReference type="OrthoDB" id="4212335at2"/>
<protein>
    <recommendedName>
        <fullName evidence="2">DUF3592 domain-containing protein</fullName>
    </recommendedName>
</protein>
<evidence type="ECO:0000313" key="3">
    <source>
        <dbReference type="EMBL" id="SCE80851.1"/>
    </source>
</evidence>
<proteinExistence type="predicted"/>
<dbReference type="InterPro" id="IPR021994">
    <property type="entry name" value="DUF3592"/>
</dbReference>
<dbReference type="EMBL" id="LT607411">
    <property type="protein sequence ID" value="SCE80851.1"/>
    <property type="molecule type" value="Genomic_DNA"/>
</dbReference>
<evidence type="ECO:0000313" key="4">
    <source>
        <dbReference type="Proteomes" id="UP000198242"/>
    </source>
</evidence>
<evidence type="ECO:0000259" key="2">
    <source>
        <dbReference type="Pfam" id="PF12158"/>
    </source>
</evidence>
<dbReference type="Pfam" id="PF12158">
    <property type="entry name" value="DUF3592"/>
    <property type="match status" value="1"/>
</dbReference>
<keyword evidence="1" id="KW-1133">Transmembrane helix</keyword>
<dbReference type="Proteomes" id="UP000198242">
    <property type="component" value="Chromosome I"/>
</dbReference>
<keyword evidence="1" id="KW-0812">Transmembrane</keyword>
<feature type="transmembrane region" description="Helical" evidence="1">
    <location>
        <begin position="113"/>
        <end position="135"/>
    </location>
</feature>
<sequence length="138" mass="14866">MPLVVLLVMSGLGLIGMTYGTVRFWRDRRLLREGPRVPGEVVDLVVTRHTSGESYAPVVRFRTTDGTLVTSSAGRWRQTSFKPDGSQVTVVYDPSRPSRILVVPIGGTGTESVVVPFLVLVGLSAAIAGGGVYVFQTF</sequence>
<evidence type="ECO:0000256" key="1">
    <source>
        <dbReference type="SAM" id="Phobius"/>
    </source>
</evidence>
<keyword evidence="1" id="KW-0472">Membrane</keyword>
<feature type="domain" description="DUF3592" evidence="2">
    <location>
        <begin position="37"/>
        <end position="103"/>
    </location>
</feature>
<keyword evidence="4" id="KW-1185">Reference proteome</keyword>
<gene>
    <name evidence="3" type="ORF">GA0074695_1283</name>
</gene>
<name>A0A1C4VAL4_MICVI</name>